<dbReference type="GO" id="GO:0022857">
    <property type="term" value="F:transmembrane transporter activity"/>
    <property type="evidence" value="ECO:0007669"/>
    <property type="project" value="InterPro"/>
</dbReference>
<dbReference type="PANTHER" id="PTHR43271">
    <property type="entry name" value="BLL2771 PROTEIN"/>
    <property type="match status" value="1"/>
</dbReference>
<gene>
    <name evidence="11" type="primary">ynfM</name>
    <name evidence="11" type="ORF">AORI_1050</name>
</gene>
<evidence type="ECO:0000256" key="9">
    <source>
        <dbReference type="SAM" id="Phobius"/>
    </source>
</evidence>
<evidence type="ECO:0000256" key="7">
    <source>
        <dbReference type="ARBA" id="ARBA00023136"/>
    </source>
</evidence>
<feature type="domain" description="Major facilitator superfamily (MFS) profile" evidence="10">
    <location>
        <begin position="1"/>
        <end position="393"/>
    </location>
</feature>
<feature type="transmembrane region" description="Helical" evidence="9">
    <location>
        <begin position="282"/>
        <end position="299"/>
    </location>
</feature>
<name>R4SJ41_9PSEU</name>
<evidence type="ECO:0000256" key="5">
    <source>
        <dbReference type="ARBA" id="ARBA00022692"/>
    </source>
</evidence>
<dbReference type="AlphaFoldDB" id="R4SJ41"/>
<evidence type="ECO:0000256" key="4">
    <source>
        <dbReference type="ARBA" id="ARBA00022475"/>
    </source>
</evidence>
<feature type="transmembrane region" description="Helical" evidence="9">
    <location>
        <begin position="215"/>
        <end position="236"/>
    </location>
</feature>
<evidence type="ECO:0000313" key="12">
    <source>
        <dbReference type="Proteomes" id="UP000013968"/>
    </source>
</evidence>
<dbReference type="CDD" id="cd17324">
    <property type="entry name" value="MFS_NepI_like"/>
    <property type="match status" value="1"/>
</dbReference>
<feature type="transmembrane region" description="Helical" evidence="9">
    <location>
        <begin position="305"/>
        <end position="329"/>
    </location>
</feature>
<keyword evidence="3" id="KW-0813">Transport</keyword>
<dbReference type="SUPFAM" id="SSF103473">
    <property type="entry name" value="MFS general substrate transporter"/>
    <property type="match status" value="1"/>
</dbReference>
<sequence>MTIAVAAAGISSFALLYAPQPVLPQLAEQYHLDPGGASLAVSVATGALAIAVLPIAALSEVVGRRPVILASVVASVVFGFLLPLAPSYPALLVLRALQGVAIAGFPGVAAAYLAERLGKAGLAAAVGAMIAGNTVGGMVGRLAAGFTAGPFGYQGALLVVAVVGLVCTVVTVLALPPGEQGTFATTFADRRRSERFRAHGKAVLAGLGAAVRKPVLLVQYAVALLAMGSFVALYNAAGFRLTGEPLNLSPAIASLVFLAYAIGSVSSATAGKLVARFGRRRSLAGALLLTIAGAALTLSDSLPMVVAGFVVLTGAFFAAHAVANGWAAAEAPENARGQVGGLYTLSYYLGSSVGGAVGATVYGHAGWTWLIVLTAAWLALAAVAVVAVVREVVAKVPCYAIAATSSPPPTGNSAGTSRSSSLKARATSRSARVSGSRREGSVTLVPETLWNASIPPGRSSATAFS</sequence>
<keyword evidence="12" id="KW-1185">Reference proteome</keyword>
<dbReference type="PANTHER" id="PTHR43271:SF1">
    <property type="entry name" value="INNER MEMBRANE TRANSPORT PROTEIN YNFM"/>
    <property type="match status" value="1"/>
</dbReference>
<feature type="transmembrane region" description="Helical" evidence="9">
    <location>
        <begin position="67"/>
        <end position="86"/>
    </location>
</feature>
<feature type="compositionally biased region" description="Polar residues" evidence="8">
    <location>
        <begin position="411"/>
        <end position="433"/>
    </location>
</feature>
<feature type="transmembrane region" description="Helical" evidence="9">
    <location>
        <begin position="248"/>
        <end position="270"/>
    </location>
</feature>
<dbReference type="HOGENOM" id="CLU_001265_19_3_11"/>
<evidence type="ECO:0000256" key="6">
    <source>
        <dbReference type="ARBA" id="ARBA00022989"/>
    </source>
</evidence>
<dbReference type="PROSITE" id="PS00216">
    <property type="entry name" value="SUGAR_TRANSPORT_1"/>
    <property type="match status" value="1"/>
</dbReference>
<dbReference type="Pfam" id="PF07690">
    <property type="entry name" value="MFS_1"/>
    <property type="match status" value="2"/>
</dbReference>
<dbReference type="EMBL" id="CP003410">
    <property type="protein sequence ID" value="AGM03639.1"/>
    <property type="molecule type" value="Genomic_DNA"/>
</dbReference>
<evidence type="ECO:0000256" key="3">
    <source>
        <dbReference type="ARBA" id="ARBA00022448"/>
    </source>
</evidence>
<accession>R4SJ41</accession>
<dbReference type="PATRIC" id="fig|1156913.3.peg.1075"/>
<keyword evidence="5 9" id="KW-0812">Transmembrane</keyword>
<feature type="region of interest" description="Disordered" evidence="8">
    <location>
        <begin position="406"/>
        <end position="441"/>
    </location>
</feature>
<comment type="subcellular location">
    <subcellularLocation>
        <location evidence="1">Cell membrane</location>
        <topology evidence="1">Multi-pass membrane protein</topology>
    </subcellularLocation>
</comment>
<evidence type="ECO:0000256" key="1">
    <source>
        <dbReference type="ARBA" id="ARBA00004651"/>
    </source>
</evidence>
<evidence type="ECO:0000259" key="10">
    <source>
        <dbReference type="PROSITE" id="PS50850"/>
    </source>
</evidence>
<feature type="transmembrane region" description="Helical" evidence="9">
    <location>
        <begin position="367"/>
        <end position="389"/>
    </location>
</feature>
<dbReference type="PROSITE" id="PS50850">
    <property type="entry name" value="MFS"/>
    <property type="match status" value="1"/>
</dbReference>
<feature type="transmembrane region" description="Helical" evidence="9">
    <location>
        <begin position="92"/>
        <end position="113"/>
    </location>
</feature>
<proteinExistence type="inferred from homology"/>
<organism evidence="11 12">
    <name type="scientific">Amycolatopsis keratiniphila</name>
    <dbReference type="NCBI Taxonomy" id="129921"/>
    <lineage>
        <taxon>Bacteria</taxon>
        <taxon>Bacillati</taxon>
        <taxon>Actinomycetota</taxon>
        <taxon>Actinomycetes</taxon>
        <taxon>Pseudonocardiales</taxon>
        <taxon>Pseudonocardiaceae</taxon>
        <taxon>Amycolatopsis</taxon>
        <taxon>Amycolatopsis japonica group</taxon>
    </lineage>
</organism>
<evidence type="ECO:0000313" key="11">
    <source>
        <dbReference type="EMBL" id="AGM03639.1"/>
    </source>
</evidence>
<comment type="similarity">
    <text evidence="2">Belongs to the major facilitator superfamily.</text>
</comment>
<keyword evidence="7 9" id="KW-0472">Membrane</keyword>
<feature type="transmembrane region" description="Helical" evidence="9">
    <location>
        <begin position="120"/>
        <end position="139"/>
    </location>
</feature>
<dbReference type="InterPro" id="IPR020846">
    <property type="entry name" value="MFS_dom"/>
</dbReference>
<dbReference type="InterPro" id="IPR005829">
    <property type="entry name" value="Sugar_transporter_CS"/>
</dbReference>
<reference evidence="11 12" key="1">
    <citation type="journal article" date="2013" name="BMC Genomics">
        <title>ContigScape: a Cytoscape plugin facilitating microbial genome gap closing.</title>
        <authorList>
            <person name="Tang B."/>
            <person name="Wang Q."/>
            <person name="Yang M."/>
            <person name="Xie F."/>
            <person name="Zhu Y."/>
            <person name="Zhuo Y."/>
            <person name="Wang S."/>
            <person name="Gao H."/>
            <person name="Ding X."/>
            <person name="Zhang L."/>
            <person name="Zhao G."/>
            <person name="Zheng H."/>
        </authorList>
    </citation>
    <scope>NUCLEOTIDE SEQUENCE [LARGE SCALE GENOMIC DNA]</scope>
    <source>
        <strain evidence="11 12">HCCB10007</strain>
    </source>
</reference>
<evidence type="ECO:0000256" key="2">
    <source>
        <dbReference type="ARBA" id="ARBA00008335"/>
    </source>
</evidence>
<dbReference type="GO" id="GO:0005886">
    <property type="term" value="C:plasma membrane"/>
    <property type="evidence" value="ECO:0007669"/>
    <property type="project" value="UniProtKB-SubCell"/>
</dbReference>
<protein>
    <submittedName>
        <fullName evidence="11">MFS transporter, YNFM family, putative membrane transport protein</fullName>
    </submittedName>
</protein>
<dbReference type="Gene3D" id="1.20.1250.20">
    <property type="entry name" value="MFS general substrate transporter like domains"/>
    <property type="match status" value="1"/>
</dbReference>
<evidence type="ECO:0000256" key="8">
    <source>
        <dbReference type="SAM" id="MobiDB-lite"/>
    </source>
</evidence>
<feature type="transmembrane region" description="Helical" evidence="9">
    <location>
        <begin position="341"/>
        <end position="361"/>
    </location>
</feature>
<feature type="transmembrane region" description="Helical" evidence="9">
    <location>
        <begin position="151"/>
        <end position="175"/>
    </location>
</feature>
<dbReference type="KEGG" id="aoi:AORI_1050"/>
<dbReference type="InterPro" id="IPR036259">
    <property type="entry name" value="MFS_trans_sf"/>
</dbReference>
<dbReference type="InterPro" id="IPR011701">
    <property type="entry name" value="MFS"/>
</dbReference>
<keyword evidence="4" id="KW-1003">Cell membrane</keyword>
<dbReference type="Proteomes" id="UP000013968">
    <property type="component" value="Chromosome"/>
</dbReference>
<keyword evidence="6 9" id="KW-1133">Transmembrane helix</keyword>
<feature type="transmembrane region" description="Helical" evidence="9">
    <location>
        <begin position="34"/>
        <end position="55"/>
    </location>
</feature>